<protein>
    <submittedName>
        <fullName evidence="3">Uncharacterized protein</fullName>
    </submittedName>
</protein>
<dbReference type="InterPro" id="IPR032675">
    <property type="entry name" value="LRR_dom_sf"/>
</dbReference>
<dbReference type="SUPFAM" id="SSF52058">
    <property type="entry name" value="L domain-like"/>
    <property type="match status" value="1"/>
</dbReference>
<evidence type="ECO:0000313" key="4">
    <source>
        <dbReference type="Proteomes" id="UP000324800"/>
    </source>
</evidence>
<comment type="caution">
    <text evidence="3">The sequence shown here is derived from an EMBL/GenBank/DDBJ whole genome shotgun (WGS) entry which is preliminary data.</text>
</comment>
<dbReference type="PANTHER" id="PTHR24366">
    <property type="entry name" value="IG(IMMUNOGLOBULIN) AND LRR(LEUCINE RICH REPEAT) DOMAINS"/>
    <property type="match status" value="1"/>
</dbReference>
<sequence length="469" mass="53880">MTLCKKSKRGNHKQSCILLPMDLVEDIDAGIMEDLIDPSLNIKKYPVYMCFRNKCFKKREGGFKLNTISGICQQVVPKYIKEIDIGDNKLQTFNSLMLSKNQSGQQPGFDKLRRLWLDGNQLTTVVLEGLPKLEELYLNHNKLRYIPSLAHLNTLMILDLSSNDLFGSISALSALSHHLIQLDLSYNQYKWNQAQFMESVSIISTFKKLEILILSPNPFNNFYTKGWIQHFMFGLKDGKLSEVDDEKQKEKDYWKKNQPIQLQLTELGKNPDSYIEQQQEIQQDKKMSKIPALQIDTNQQDEQQQQDPNTFGQVLSVTIVSPRGVQSEQVSKLSVPQSPIAQQSTQLQQQQDIVKPSALLPQSQQSEQVQVFTSAPLVQQALSPKSPKPFSPEMNEQTFEEQHQHEFVDEYNKLNKNKELTSKISLLRRNNQGSVFEIEDQQIGIECAKQLVNIDNMVDGVQYIHQQTY</sequence>
<keyword evidence="2" id="KW-0677">Repeat</keyword>
<evidence type="ECO:0000256" key="2">
    <source>
        <dbReference type="ARBA" id="ARBA00022737"/>
    </source>
</evidence>
<dbReference type="AlphaFoldDB" id="A0A5J4WC29"/>
<proteinExistence type="predicted"/>
<name>A0A5J4WC29_9EUKA</name>
<dbReference type="Proteomes" id="UP000324800">
    <property type="component" value="Unassembled WGS sequence"/>
</dbReference>
<dbReference type="OrthoDB" id="266138at2759"/>
<reference evidence="3 4" key="1">
    <citation type="submission" date="2019-03" db="EMBL/GenBank/DDBJ databases">
        <title>Single cell metagenomics reveals metabolic interactions within the superorganism composed of flagellate Streblomastix strix and complex community of Bacteroidetes bacteria on its surface.</title>
        <authorList>
            <person name="Treitli S.C."/>
            <person name="Kolisko M."/>
            <person name="Husnik F."/>
            <person name="Keeling P."/>
            <person name="Hampl V."/>
        </authorList>
    </citation>
    <scope>NUCLEOTIDE SEQUENCE [LARGE SCALE GENOMIC DNA]</scope>
    <source>
        <strain evidence="3">ST1C</strain>
    </source>
</reference>
<evidence type="ECO:0000313" key="3">
    <source>
        <dbReference type="EMBL" id="KAA6392213.1"/>
    </source>
</evidence>
<dbReference type="EMBL" id="SNRW01002621">
    <property type="protein sequence ID" value="KAA6392213.1"/>
    <property type="molecule type" value="Genomic_DNA"/>
</dbReference>
<dbReference type="PROSITE" id="PS51450">
    <property type="entry name" value="LRR"/>
    <property type="match status" value="1"/>
</dbReference>
<dbReference type="Gene3D" id="3.80.10.10">
    <property type="entry name" value="Ribonuclease Inhibitor"/>
    <property type="match status" value="1"/>
</dbReference>
<organism evidence="3 4">
    <name type="scientific">Streblomastix strix</name>
    <dbReference type="NCBI Taxonomy" id="222440"/>
    <lineage>
        <taxon>Eukaryota</taxon>
        <taxon>Metamonada</taxon>
        <taxon>Preaxostyla</taxon>
        <taxon>Oxymonadida</taxon>
        <taxon>Streblomastigidae</taxon>
        <taxon>Streblomastix</taxon>
    </lineage>
</organism>
<dbReference type="InterPro" id="IPR001611">
    <property type="entry name" value="Leu-rich_rpt"/>
</dbReference>
<keyword evidence="1" id="KW-0433">Leucine-rich repeat</keyword>
<dbReference type="Pfam" id="PF12799">
    <property type="entry name" value="LRR_4"/>
    <property type="match status" value="1"/>
</dbReference>
<gene>
    <name evidence="3" type="ORF">EZS28_012263</name>
</gene>
<dbReference type="InterPro" id="IPR025875">
    <property type="entry name" value="Leu-rich_rpt_4"/>
</dbReference>
<evidence type="ECO:0000256" key="1">
    <source>
        <dbReference type="ARBA" id="ARBA00022614"/>
    </source>
</evidence>
<accession>A0A5J4WC29</accession>
<dbReference type="SMART" id="SM00369">
    <property type="entry name" value="LRR_TYP"/>
    <property type="match status" value="2"/>
</dbReference>
<dbReference type="PANTHER" id="PTHR24366:SF96">
    <property type="entry name" value="LEUCINE RICH REPEAT CONTAINING 53"/>
    <property type="match status" value="1"/>
</dbReference>
<dbReference type="InterPro" id="IPR003591">
    <property type="entry name" value="Leu-rich_rpt_typical-subtyp"/>
</dbReference>